<reference evidence="2 3" key="1">
    <citation type="submission" date="2023-05" db="EMBL/GenBank/DDBJ databases">
        <authorList>
            <person name="Guo Y."/>
        </authorList>
    </citation>
    <scope>NUCLEOTIDE SEQUENCE [LARGE SCALE GENOMIC DNA]</scope>
    <source>
        <strain evidence="2 3">GR2756</strain>
    </source>
</reference>
<accession>A0ABU3Q5S4</accession>
<dbReference type="InterPro" id="IPR054189">
    <property type="entry name" value="DUF6894"/>
</dbReference>
<comment type="caution">
    <text evidence="2">The sequence shown here is derived from an EMBL/GenBank/DDBJ whole genome shotgun (WGS) entry which is preliminary data.</text>
</comment>
<feature type="domain" description="DUF6894" evidence="1">
    <location>
        <begin position="3"/>
        <end position="70"/>
    </location>
</feature>
<evidence type="ECO:0000313" key="2">
    <source>
        <dbReference type="EMBL" id="MDT9598652.1"/>
    </source>
</evidence>
<organism evidence="2 3">
    <name type="scientific">Sphingosinicella rhizophila</name>
    <dbReference type="NCBI Taxonomy" id="3050082"/>
    <lineage>
        <taxon>Bacteria</taxon>
        <taxon>Pseudomonadati</taxon>
        <taxon>Pseudomonadota</taxon>
        <taxon>Alphaproteobacteria</taxon>
        <taxon>Sphingomonadales</taxon>
        <taxon>Sphingosinicellaceae</taxon>
        <taxon>Sphingosinicella</taxon>
    </lineage>
</organism>
<gene>
    <name evidence="2" type="ORF">RQX22_06795</name>
</gene>
<name>A0ABU3Q5S4_9SPHN</name>
<proteinExistence type="predicted"/>
<evidence type="ECO:0000313" key="3">
    <source>
        <dbReference type="Proteomes" id="UP001259572"/>
    </source>
</evidence>
<keyword evidence="3" id="KW-1185">Reference proteome</keyword>
<protein>
    <recommendedName>
        <fullName evidence="1">DUF6894 domain-containing protein</fullName>
    </recommendedName>
</protein>
<dbReference type="RefSeq" id="WP_315724893.1">
    <property type="nucleotide sequence ID" value="NZ_JAVUPU010000003.1"/>
</dbReference>
<dbReference type="Proteomes" id="UP001259572">
    <property type="component" value="Unassembled WGS sequence"/>
</dbReference>
<evidence type="ECO:0000259" key="1">
    <source>
        <dbReference type="Pfam" id="PF21834"/>
    </source>
</evidence>
<sequence>MPRYFFHIYNDAVIRDTQGEELPDLNTARDEALQAARALICLSVKKGHVNLNHRVEVVNEDGECIAAVPFRHAVTISS</sequence>
<dbReference type="EMBL" id="JAVUPU010000003">
    <property type="protein sequence ID" value="MDT9598652.1"/>
    <property type="molecule type" value="Genomic_DNA"/>
</dbReference>
<dbReference type="Pfam" id="PF21834">
    <property type="entry name" value="DUF6894"/>
    <property type="match status" value="1"/>
</dbReference>